<evidence type="ECO:0000256" key="5">
    <source>
        <dbReference type="ARBA" id="ARBA00022989"/>
    </source>
</evidence>
<feature type="transmembrane region" description="Helical" evidence="7">
    <location>
        <begin position="507"/>
        <end position="527"/>
    </location>
</feature>
<feature type="transmembrane region" description="Helical" evidence="7">
    <location>
        <begin position="227"/>
        <end position="246"/>
    </location>
</feature>
<dbReference type="Proteomes" id="UP000635606">
    <property type="component" value="Unassembled WGS sequence"/>
</dbReference>
<protein>
    <submittedName>
        <fullName evidence="9">Membrane protein</fullName>
    </submittedName>
</protein>
<proteinExistence type="inferred from homology"/>
<evidence type="ECO:0000256" key="3">
    <source>
        <dbReference type="ARBA" id="ARBA00022475"/>
    </source>
</evidence>
<evidence type="ECO:0000259" key="8">
    <source>
        <dbReference type="PROSITE" id="PS50156"/>
    </source>
</evidence>
<sequence length="720" mass="74910">MFAWWGRTVVRARWAVLVAGVLLALVGGVWGTGVFGTVKGAGFDDPASESSRARERIAAEVGQRATDIVVIWSSETATVDDPAFRRAVTDAVDRVRQKATVVSFYDTGSDAFVSTDRRSTYAVVSLATPAMSGDTKEFEAIRPDLDAAGLRTEVGGPAAVNDAVSAQVSKDIARAETFSMPILLVLLVLVFGSLVAAGAPLLVGVLAILGAFTVTRILTLFTDVSVFALNVITLIGLGMAIDYALFMVSRFREELRQGHDTGDAVARTVDTAGRTVLVSGLTVALALAGLLLFPQMFLKSMAYGGMAAVLVAMVASVTVLPALLAVLGPRINAVRIFRTRDGGGTGWARLARGVMRRPVLVTLGTVALLAVLAVPFTRAEFGVADERVLPASAAPRGAAETLAREFPQTDASPVQVLVSGAGAGAAGAFAERITAIEGVTSAAVVAVRGDSAAIAVSYTGGPSGETARGVVGAIRDLPTPAGAEVLVGGTTAQLVDLLRSLADRLPWMALLVALSTFVLLFLAFGSLVLPLKAILMNVVSIGASFGAVVWAFQDGHLAGLLGFTSTGNLEATQLILMLALIFGLSTDYEVFLLSRVREEWDRTAVASPGDKPTAADNTAAVAGGLQRTGGIITAAALLLIVVIGGFTTGDVLFIKMIGFGMIVALVVDATIVRALLVPATMKLLGRANWWLPAPLARVYGRFGIREEKPVPERELATVSA</sequence>
<dbReference type="Pfam" id="PF03176">
    <property type="entry name" value="MMPL"/>
    <property type="match status" value="2"/>
</dbReference>
<keyword evidence="3" id="KW-1003">Cell membrane</keyword>
<feature type="transmembrane region" description="Helical" evidence="7">
    <location>
        <begin position="573"/>
        <end position="593"/>
    </location>
</feature>
<comment type="caution">
    <text evidence="9">The sequence shown here is derived from an EMBL/GenBank/DDBJ whole genome shotgun (WGS) entry which is preliminary data.</text>
</comment>
<comment type="similarity">
    <text evidence="2">Belongs to the resistance-nodulation-cell division (RND) (TC 2.A.6) family. MmpL subfamily.</text>
</comment>
<keyword evidence="4 7" id="KW-0812">Transmembrane</keyword>
<feature type="domain" description="SSD" evidence="8">
    <location>
        <begin position="199"/>
        <end position="326"/>
    </location>
</feature>
<evidence type="ECO:0000256" key="6">
    <source>
        <dbReference type="ARBA" id="ARBA00023136"/>
    </source>
</evidence>
<organism evidence="9 10">
    <name type="scientific">Virgisporangium ochraceum</name>
    <dbReference type="NCBI Taxonomy" id="65505"/>
    <lineage>
        <taxon>Bacteria</taxon>
        <taxon>Bacillati</taxon>
        <taxon>Actinomycetota</taxon>
        <taxon>Actinomycetes</taxon>
        <taxon>Micromonosporales</taxon>
        <taxon>Micromonosporaceae</taxon>
        <taxon>Virgisporangium</taxon>
    </lineage>
</organism>
<evidence type="ECO:0000256" key="4">
    <source>
        <dbReference type="ARBA" id="ARBA00022692"/>
    </source>
</evidence>
<feature type="transmembrane region" description="Helical" evidence="7">
    <location>
        <begin position="303"/>
        <end position="328"/>
    </location>
</feature>
<dbReference type="Gene3D" id="1.20.1640.10">
    <property type="entry name" value="Multidrug efflux transporter AcrB transmembrane domain"/>
    <property type="match status" value="2"/>
</dbReference>
<dbReference type="AlphaFoldDB" id="A0A8J3ZNY1"/>
<dbReference type="InterPro" id="IPR000731">
    <property type="entry name" value="SSD"/>
</dbReference>
<feature type="transmembrane region" description="Helical" evidence="7">
    <location>
        <begin position="652"/>
        <end position="676"/>
    </location>
</feature>
<name>A0A8J3ZNY1_9ACTN</name>
<gene>
    <name evidence="9" type="ORF">Voc01_000700</name>
</gene>
<feature type="transmembrane region" description="Helical" evidence="7">
    <location>
        <begin position="359"/>
        <end position="377"/>
    </location>
</feature>
<evidence type="ECO:0000313" key="10">
    <source>
        <dbReference type="Proteomes" id="UP000635606"/>
    </source>
</evidence>
<evidence type="ECO:0000256" key="7">
    <source>
        <dbReference type="SAM" id="Phobius"/>
    </source>
</evidence>
<dbReference type="InterPro" id="IPR050545">
    <property type="entry name" value="Mycobact_MmpL"/>
</dbReference>
<dbReference type="GO" id="GO:0005886">
    <property type="term" value="C:plasma membrane"/>
    <property type="evidence" value="ECO:0007669"/>
    <property type="project" value="UniProtKB-SubCell"/>
</dbReference>
<keyword evidence="5 7" id="KW-1133">Transmembrane helix</keyword>
<evidence type="ECO:0000256" key="2">
    <source>
        <dbReference type="ARBA" id="ARBA00010157"/>
    </source>
</evidence>
<dbReference type="PANTHER" id="PTHR33406:SF11">
    <property type="entry name" value="MEMBRANE PROTEIN SCO6666-RELATED"/>
    <property type="match status" value="1"/>
</dbReference>
<feature type="transmembrane region" description="Helical" evidence="7">
    <location>
        <begin position="178"/>
        <end position="196"/>
    </location>
</feature>
<dbReference type="EMBL" id="BOPH01000001">
    <property type="protein sequence ID" value="GIJ65153.1"/>
    <property type="molecule type" value="Genomic_DNA"/>
</dbReference>
<feature type="transmembrane region" description="Helical" evidence="7">
    <location>
        <begin position="534"/>
        <end position="553"/>
    </location>
</feature>
<reference evidence="9" key="1">
    <citation type="submission" date="2021-01" db="EMBL/GenBank/DDBJ databases">
        <title>Whole genome shotgun sequence of Virgisporangium ochraceum NBRC 16418.</title>
        <authorList>
            <person name="Komaki H."/>
            <person name="Tamura T."/>
        </authorList>
    </citation>
    <scope>NUCLEOTIDE SEQUENCE</scope>
    <source>
        <strain evidence="9">NBRC 16418</strain>
    </source>
</reference>
<keyword evidence="10" id="KW-1185">Reference proteome</keyword>
<feature type="transmembrane region" description="Helical" evidence="7">
    <location>
        <begin position="276"/>
        <end position="297"/>
    </location>
</feature>
<dbReference type="PROSITE" id="PS50156">
    <property type="entry name" value="SSD"/>
    <property type="match status" value="1"/>
</dbReference>
<evidence type="ECO:0000256" key="1">
    <source>
        <dbReference type="ARBA" id="ARBA00004651"/>
    </source>
</evidence>
<keyword evidence="6 7" id="KW-0472">Membrane</keyword>
<comment type="subcellular location">
    <subcellularLocation>
        <location evidence="1">Cell membrane</location>
        <topology evidence="1">Multi-pass membrane protein</topology>
    </subcellularLocation>
</comment>
<dbReference type="SUPFAM" id="SSF82866">
    <property type="entry name" value="Multidrug efflux transporter AcrB transmembrane domain"/>
    <property type="match status" value="2"/>
</dbReference>
<evidence type="ECO:0000313" key="9">
    <source>
        <dbReference type="EMBL" id="GIJ65153.1"/>
    </source>
</evidence>
<dbReference type="InterPro" id="IPR004869">
    <property type="entry name" value="MMPL_dom"/>
</dbReference>
<accession>A0A8J3ZNY1</accession>
<dbReference type="PANTHER" id="PTHR33406">
    <property type="entry name" value="MEMBRANE PROTEIN MJ1562-RELATED"/>
    <property type="match status" value="1"/>
</dbReference>
<feature type="transmembrane region" description="Helical" evidence="7">
    <location>
        <begin position="628"/>
        <end position="646"/>
    </location>
</feature>